<feature type="compositionally biased region" description="Low complexity" evidence="1">
    <location>
        <begin position="297"/>
        <end position="326"/>
    </location>
</feature>
<dbReference type="EMBL" id="LR899015">
    <property type="protein sequence ID" value="CAD7093859.1"/>
    <property type="molecule type" value="Genomic_DNA"/>
</dbReference>
<dbReference type="AlphaFoldDB" id="A0A7R8Z1Q9"/>
<feature type="region of interest" description="Disordered" evidence="1">
    <location>
        <begin position="149"/>
        <end position="175"/>
    </location>
</feature>
<keyword evidence="3" id="KW-1185">Reference proteome</keyword>
<dbReference type="Proteomes" id="UP000594454">
    <property type="component" value="Chromosome 7"/>
</dbReference>
<name>A0A7R8Z1Q9_HERIL</name>
<organism evidence="2 3">
    <name type="scientific">Hermetia illucens</name>
    <name type="common">Black soldier fly</name>
    <dbReference type="NCBI Taxonomy" id="343691"/>
    <lineage>
        <taxon>Eukaryota</taxon>
        <taxon>Metazoa</taxon>
        <taxon>Ecdysozoa</taxon>
        <taxon>Arthropoda</taxon>
        <taxon>Hexapoda</taxon>
        <taxon>Insecta</taxon>
        <taxon>Pterygota</taxon>
        <taxon>Neoptera</taxon>
        <taxon>Endopterygota</taxon>
        <taxon>Diptera</taxon>
        <taxon>Brachycera</taxon>
        <taxon>Stratiomyomorpha</taxon>
        <taxon>Stratiomyidae</taxon>
        <taxon>Hermetiinae</taxon>
        <taxon>Hermetia</taxon>
    </lineage>
</organism>
<reference evidence="2 3" key="1">
    <citation type="submission" date="2020-11" db="EMBL/GenBank/DDBJ databases">
        <authorList>
            <person name="Wallbank WR R."/>
            <person name="Pardo Diaz C."/>
            <person name="Kozak K."/>
            <person name="Martin S."/>
            <person name="Jiggins C."/>
            <person name="Moest M."/>
            <person name="Warren A I."/>
            <person name="Generalovic N T."/>
            <person name="Byers J.R.P. K."/>
            <person name="Montejo-Kovacevich G."/>
            <person name="Yen C E."/>
        </authorList>
    </citation>
    <scope>NUCLEOTIDE SEQUENCE [LARGE SCALE GENOMIC DNA]</scope>
</reference>
<feature type="compositionally biased region" description="Polar residues" evidence="1">
    <location>
        <begin position="272"/>
        <end position="294"/>
    </location>
</feature>
<feature type="region of interest" description="Disordered" evidence="1">
    <location>
        <begin position="272"/>
        <end position="345"/>
    </location>
</feature>
<dbReference type="InParanoid" id="A0A7R8Z1Q9"/>
<dbReference type="OrthoDB" id="6415936at2759"/>
<sequence length="345" mass="37793">MFVICSGGSWWYKFCRQSENASHYPSIPLTIEPSARPNFSDSRTHRTTARAFDRTSATEPSSYYFHRIWKANNVTTSPNCYTSIVQYHNAELDGRRQHYGCPYYQLYEPPPSYESVVQVSDSGNNRKTSCVLVPATTATTPQMSACVSSVPTTSAAPPPLLSPPKSSRGTSSQPQVVSTNRHHLHELCPATSTTTSESFGVPLPQHLLHDNNQNSMPSTSNISQYSCNRNQQQHLFHHSLHHHKMHYQSHHLLYHPTIHSLDVNTTVTIGKSSTPSNRAHGGSSYQLISSNIPFPTTPATTTQPSSSPAPTAQSSSSPAPTAQSSSVPITALPPSGPIDENDTRV</sequence>
<protein>
    <submittedName>
        <fullName evidence="2">Uncharacterized protein</fullName>
    </submittedName>
</protein>
<evidence type="ECO:0000256" key="1">
    <source>
        <dbReference type="SAM" id="MobiDB-lite"/>
    </source>
</evidence>
<gene>
    <name evidence="2" type="ORF">HERILL_LOCUS16117</name>
</gene>
<accession>A0A7R8Z1Q9</accession>
<proteinExistence type="predicted"/>
<evidence type="ECO:0000313" key="3">
    <source>
        <dbReference type="Proteomes" id="UP000594454"/>
    </source>
</evidence>
<evidence type="ECO:0000313" key="2">
    <source>
        <dbReference type="EMBL" id="CAD7093859.1"/>
    </source>
</evidence>